<dbReference type="GO" id="GO:0000978">
    <property type="term" value="F:RNA polymerase II cis-regulatory region sequence-specific DNA binding"/>
    <property type="evidence" value="ECO:0007669"/>
    <property type="project" value="TreeGrafter"/>
</dbReference>
<dbReference type="GO" id="GO:0003681">
    <property type="term" value="F:bent DNA binding"/>
    <property type="evidence" value="ECO:0007669"/>
    <property type="project" value="TreeGrafter"/>
</dbReference>
<dbReference type="InterPro" id="IPR022042">
    <property type="entry name" value="snRNA-activating_su3"/>
</dbReference>
<keyword evidence="5" id="KW-0804">Transcription</keyword>
<evidence type="ECO:0000256" key="4">
    <source>
        <dbReference type="ARBA" id="ARBA00023125"/>
    </source>
</evidence>
<organism evidence="8 9">
    <name type="scientific">Laetiporus sulphureus 93-53</name>
    <dbReference type="NCBI Taxonomy" id="1314785"/>
    <lineage>
        <taxon>Eukaryota</taxon>
        <taxon>Fungi</taxon>
        <taxon>Dikarya</taxon>
        <taxon>Basidiomycota</taxon>
        <taxon>Agaricomycotina</taxon>
        <taxon>Agaricomycetes</taxon>
        <taxon>Polyporales</taxon>
        <taxon>Laetiporus</taxon>
    </lineage>
</organism>
<evidence type="ECO:0000256" key="3">
    <source>
        <dbReference type="ARBA" id="ARBA00023015"/>
    </source>
</evidence>
<name>A0A165F429_9APHY</name>
<dbReference type="InParanoid" id="A0A165F429"/>
<comment type="subcellular location">
    <subcellularLocation>
        <location evidence="1">Nucleus</location>
    </subcellularLocation>
</comment>
<dbReference type="AlphaFoldDB" id="A0A165F429"/>
<evidence type="ECO:0000256" key="7">
    <source>
        <dbReference type="SAM" id="MobiDB-lite"/>
    </source>
</evidence>
<evidence type="ECO:0000256" key="5">
    <source>
        <dbReference type="ARBA" id="ARBA00023163"/>
    </source>
</evidence>
<dbReference type="RefSeq" id="XP_040766080.1">
    <property type="nucleotide sequence ID" value="XM_040908490.1"/>
</dbReference>
<dbReference type="GO" id="GO:0019185">
    <property type="term" value="C:snRNA-activating protein complex"/>
    <property type="evidence" value="ECO:0007669"/>
    <property type="project" value="TreeGrafter"/>
</dbReference>
<evidence type="ECO:0000256" key="1">
    <source>
        <dbReference type="ARBA" id="ARBA00004123"/>
    </source>
</evidence>
<dbReference type="GO" id="GO:0001006">
    <property type="term" value="F:RNA polymerase III type 3 promoter sequence-specific DNA binding"/>
    <property type="evidence" value="ECO:0007669"/>
    <property type="project" value="TreeGrafter"/>
</dbReference>
<protein>
    <recommendedName>
        <fullName evidence="10">snRNA-activating protein complex subunit 3</fullName>
    </recommendedName>
</protein>
<gene>
    <name evidence="8" type="ORF">LAESUDRAFT_723841</name>
</gene>
<reference evidence="8 9" key="1">
    <citation type="journal article" date="2016" name="Mol. Biol. Evol.">
        <title>Comparative Genomics of Early-Diverging Mushroom-Forming Fungi Provides Insights into the Origins of Lignocellulose Decay Capabilities.</title>
        <authorList>
            <person name="Nagy L.G."/>
            <person name="Riley R."/>
            <person name="Tritt A."/>
            <person name="Adam C."/>
            <person name="Daum C."/>
            <person name="Floudas D."/>
            <person name="Sun H."/>
            <person name="Yadav J.S."/>
            <person name="Pangilinan J."/>
            <person name="Larsson K.H."/>
            <person name="Matsuura K."/>
            <person name="Barry K."/>
            <person name="Labutti K."/>
            <person name="Kuo R."/>
            <person name="Ohm R.A."/>
            <person name="Bhattacharya S.S."/>
            <person name="Shirouzu T."/>
            <person name="Yoshinaga Y."/>
            <person name="Martin F.M."/>
            <person name="Grigoriev I.V."/>
            <person name="Hibbett D.S."/>
        </authorList>
    </citation>
    <scope>NUCLEOTIDE SEQUENCE [LARGE SCALE GENOMIC DNA]</scope>
    <source>
        <strain evidence="8 9">93-53</strain>
    </source>
</reference>
<keyword evidence="3" id="KW-0805">Transcription regulation</keyword>
<evidence type="ECO:0000313" key="9">
    <source>
        <dbReference type="Proteomes" id="UP000076871"/>
    </source>
</evidence>
<evidence type="ECO:0000313" key="8">
    <source>
        <dbReference type="EMBL" id="KZT08340.1"/>
    </source>
</evidence>
<keyword evidence="6" id="KW-0539">Nucleus</keyword>
<dbReference type="OrthoDB" id="3437960at2759"/>
<dbReference type="GeneID" id="63825519"/>
<dbReference type="Proteomes" id="UP000076871">
    <property type="component" value="Unassembled WGS sequence"/>
</dbReference>
<evidence type="ECO:0000256" key="6">
    <source>
        <dbReference type="ARBA" id="ARBA00023242"/>
    </source>
</evidence>
<dbReference type="PANTHER" id="PTHR13421:SF16">
    <property type="entry name" value="SNRNA-ACTIVATING PROTEIN COMPLEX SUBUNIT 3"/>
    <property type="match status" value="1"/>
</dbReference>
<evidence type="ECO:0008006" key="10">
    <source>
        <dbReference type="Google" id="ProtNLM"/>
    </source>
</evidence>
<keyword evidence="9" id="KW-1185">Reference proteome</keyword>
<accession>A0A165F429</accession>
<dbReference type="GO" id="GO:0042795">
    <property type="term" value="P:snRNA transcription by RNA polymerase II"/>
    <property type="evidence" value="ECO:0007669"/>
    <property type="project" value="TreeGrafter"/>
</dbReference>
<dbReference type="GO" id="GO:0042796">
    <property type="term" value="P:snRNA transcription by RNA polymerase III"/>
    <property type="evidence" value="ECO:0007669"/>
    <property type="project" value="TreeGrafter"/>
</dbReference>
<dbReference type="Pfam" id="PF12251">
    <property type="entry name" value="SNAPC3"/>
    <property type="match status" value="1"/>
</dbReference>
<dbReference type="PANTHER" id="PTHR13421">
    <property type="entry name" value="SNRNA-ACTIVATING PROTEIN COMPLEX SUBUNIT 3"/>
    <property type="match status" value="1"/>
</dbReference>
<feature type="region of interest" description="Disordered" evidence="7">
    <location>
        <begin position="35"/>
        <end position="54"/>
    </location>
</feature>
<evidence type="ECO:0000256" key="2">
    <source>
        <dbReference type="ARBA" id="ARBA00010410"/>
    </source>
</evidence>
<sequence length="420" mass="46290">MSLLGQGQAHESHLGPASEGISIANFLHSAEELHVEHPPSQLPSPGVAPSSATQHISAEQAAIAAECSVDDLRDSLNAVLIDPRLMANVTRTHQAAVHSIYETADTSNRRKRRKVTLPEPTEEPVQAQMLRTMMDSIPLKSWPLTLHAASFIRPPKHSDRNTLNRSKQFRVGSTTSTTHQALIFITILNKLSWGHRQLFRSSQHVLLSSQTLGELSDVIPCTSNELPRELPDTPTERTRYELPTGSAAAARETNLGCAICIDETVYGDGNSTDDYSDKLLPLLRRRVEEPVSGVSYRKGASIRETTFASLSLQLHKPYWMLHSGNCEHYFLIDQIRLLHASDPPPTAYPLSTHITPPLLDLCRACSKVPAVYAINGDIRFGETPFVICGPCWRWMGPPRGAGAENVVVVPLPRHERGWGG</sequence>
<dbReference type="GO" id="GO:0001046">
    <property type="term" value="F:core promoter sequence-specific DNA binding"/>
    <property type="evidence" value="ECO:0007669"/>
    <property type="project" value="TreeGrafter"/>
</dbReference>
<proteinExistence type="inferred from homology"/>
<dbReference type="EMBL" id="KV427615">
    <property type="protein sequence ID" value="KZT08340.1"/>
    <property type="molecule type" value="Genomic_DNA"/>
</dbReference>
<keyword evidence="4" id="KW-0238">DNA-binding</keyword>
<comment type="similarity">
    <text evidence="2">Belongs to the SNAPC3/SRD2 family.</text>
</comment>
<dbReference type="GO" id="GO:0005634">
    <property type="term" value="C:nucleus"/>
    <property type="evidence" value="ECO:0007669"/>
    <property type="project" value="UniProtKB-SubCell"/>
</dbReference>
<dbReference type="STRING" id="1314785.A0A165F429"/>